<dbReference type="GO" id="GO:0070973">
    <property type="term" value="P:protein localization to endoplasmic reticulum exit site"/>
    <property type="evidence" value="ECO:0007669"/>
    <property type="project" value="UniProtKB-UniRule"/>
</dbReference>
<feature type="non-terminal residue" evidence="2">
    <location>
        <position position="1"/>
    </location>
</feature>
<dbReference type="GO" id="GO:0006886">
    <property type="term" value="P:intracellular protein transport"/>
    <property type="evidence" value="ECO:0007669"/>
    <property type="project" value="UniProtKB-UniRule"/>
</dbReference>
<dbReference type="EMBL" id="JAHRHJ020000005">
    <property type="protein sequence ID" value="KAH9314282.1"/>
    <property type="molecule type" value="Genomic_DNA"/>
</dbReference>
<dbReference type="AlphaFoldDB" id="A0AA38G0U5"/>
<proteinExistence type="inferred from homology"/>
<comment type="caution">
    <text evidence="1">Lacks conserved residue(s) required for the propagation of feature annotation.</text>
</comment>
<dbReference type="GO" id="GO:0006888">
    <property type="term" value="P:endoplasmic reticulum to Golgi vesicle-mediated transport"/>
    <property type="evidence" value="ECO:0007669"/>
    <property type="project" value="UniProtKB-UniRule"/>
</dbReference>
<keyword evidence="3" id="KW-1185">Reference proteome</keyword>
<feature type="transmembrane region" description="Helical" evidence="1">
    <location>
        <begin position="7"/>
        <end position="26"/>
    </location>
</feature>
<keyword evidence="1" id="KW-0256">Endoplasmic reticulum</keyword>
<name>A0AA38G0U5_TAXCH</name>
<sequence>MALQWVMLGYVVMAEALIAVVLTMPWPRAWASRIKGYISQLLQASVGILPFAAFQLLDIYWKNEHRILCESHDCTAEEWHRYERSIYKAQRNAILSVSACFLY</sequence>
<evidence type="ECO:0000256" key="1">
    <source>
        <dbReference type="RuleBase" id="RU367026"/>
    </source>
</evidence>
<dbReference type="GO" id="GO:0005789">
    <property type="term" value="C:endoplasmic reticulum membrane"/>
    <property type="evidence" value="ECO:0007669"/>
    <property type="project" value="UniProtKB-SubCell"/>
</dbReference>
<evidence type="ECO:0000313" key="3">
    <source>
        <dbReference type="Proteomes" id="UP000824469"/>
    </source>
</evidence>
<gene>
    <name evidence="2" type="ORF">KI387_022909</name>
</gene>
<keyword evidence="1" id="KW-0812">Transmembrane</keyword>
<comment type="caution">
    <text evidence="2">The sequence shown here is derived from an EMBL/GenBank/DDBJ whole genome shotgun (WGS) entry which is preliminary data.</text>
</comment>
<keyword evidence="1" id="KW-0472">Membrane</keyword>
<keyword evidence="1" id="KW-0813">Transport</keyword>
<comment type="function">
    <text evidence="1">May play a role in anterograde transport of membrane proteins from the endoplasmic reticulum to the Golgi.</text>
</comment>
<reference evidence="2 3" key="1">
    <citation type="journal article" date="2021" name="Nat. Plants">
        <title>The Taxus genome provides insights into paclitaxel biosynthesis.</title>
        <authorList>
            <person name="Xiong X."/>
            <person name="Gou J."/>
            <person name="Liao Q."/>
            <person name="Li Y."/>
            <person name="Zhou Q."/>
            <person name="Bi G."/>
            <person name="Li C."/>
            <person name="Du R."/>
            <person name="Wang X."/>
            <person name="Sun T."/>
            <person name="Guo L."/>
            <person name="Liang H."/>
            <person name="Lu P."/>
            <person name="Wu Y."/>
            <person name="Zhang Z."/>
            <person name="Ro D.K."/>
            <person name="Shang Y."/>
            <person name="Huang S."/>
            <person name="Yan J."/>
        </authorList>
    </citation>
    <scope>NUCLEOTIDE SEQUENCE [LARGE SCALE GENOMIC DNA]</scope>
    <source>
        <strain evidence="2">Ta-2019</strain>
    </source>
</reference>
<organism evidence="2 3">
    <name type="scientific">Taxus chinensis</name>
    <name type="common">Chinese yew</name>
    <name type="synonym">Taxus wallichiana var. chinensis</name>
    <dbReference type="NCBI Taxonomy" id="29808"/>
    <lineage>
        <taxon>Eukaryota</taxon>
        <taxon>Viridiplantae</taxon>
        <taxon>Streptophyta</taxon>
        <taxon>Embryophyta</taxon>
        <taxon>Tracheophyta</taxon>
        <taxon>Spermatophyta</taxon>
        <taxon>Pinopsida</taxon>
        <taxon>Pinidae</taxon>
        <taxon>Conifers II</taxon>
        <taxon>Cupressales</taxon>
        <taxon>Taxaceae</taxon>
        <taxon>Taxus</taxon>
    </lineage>
</organism>
<keyword evidence="1" id="KW-0931">ER-Golgi transport</keyword>
<protein>
    <recommendedName>
        <fullName evidence="1">Endoplasmic reticulum transmembrane protein</fullName>
    </recommendedName>
</protein>
<keyword evidence="1" id="KW-0653">Protein transport</keyword>
<evidence type="ECO:0000313" key="2">
    <source>
        <dbReference type="EMBL" id="KAH9314282.1"/>
    </source>
</evidence>
<dbReference type="OMA" id="WYGWKES"/>
<dbReference type="PANTHER" id="PTHR12701">
    <property type="entry name" value="BCR-ASSOCIATED PROTEIN, BAP"/>
    <property type="match status" value="1"/>
</dbReference>
<comment type="subcellular location">
    <subcellularLocation>
        <location evidence="1">Endoplasmic reticulum membrane</location>
        <topology evidence="1">Multi-pass membrane protein</topology>
    </subcellularLocation>
</comment>
<dbReference type="PANTHER" id="PTHR12701:SF20">
    <property type="entry name" value="ENDOPLASMIC RETICULUM TRANSMEMBRANE PROTEIN"/>
    <property type="match status" value="1"/>
</dbReference>
<keyword evidence="1" id="KW-1133">Transmembrane helix</keyword>
<comment type="similarity">
    <text evidence="1">Belongs to the BCAP29/BCAP31 family.</text>
</comment>
<feature type="transmembrane region" description="Helical" evidence="1">
    <location>
        <begin position="38"/>
        <end position="57"/>
    </location>
</feature>
<dbReference type="Proteomes" id="UP000824469">
    <property type="component" value="Unassembled WGS sequence"/>
</dbReference>
<accession>A0AA38G0U5</accession>
<dbReference type="InterPro" id="IPR008417">
    <property type="entry name" value="BAP29/BAP31"/>
</dbReference>